<dbReference type="GO" id="GO:0016740">
    <property type="term" value="F:transferase activity"/>
    <property type="evidence" value="ECO:0007669"/>
    <property type="project" value="UniProtKB-KW"/>
</dbReference>
<evidence type="ECO:0000313" key="1">
    <source>
        <dbReference type="EMBL" id="TGD49206.1"/>
    </source>
</evidence>
<evidence type="ECO:0000313" key="2">
    <source>
        <dbReference type="Proteomes" id="UP000298196"/>
    </source>
</evidence>
<feature type="non-terminal residue" evidence="1">
    <location>
        <position position="68"/>
    </location>
</feature>
<dbReference type="EMBL" id="PYKI01002661">
    <property type="protein sequence ID" value="TGD49206.1"/>
    <property type="molecule type" value="Genomic_DNA"/>
</dbReference>
<dbReference type="AlphaFoldDB" id="A0A4Z0L1H7"/>
<accession>A0A4Z0L1H7</accession>
<dbReference type="Gene3D" id="3.40.50.12230">
    <property type="match status" value="1"/>
</dbReference>
<gene>
    <name evidence="1" type="ORF">C9F07_26500</name>
</gene>
<keyword evidence="1" id="KW-0808">Transferase</keyword>
<dbReference type="Proteomes" id="UP000298196">
    <property type="component" value="Unassembled WGS sequence"/>
</dbReference>
<dbReference type="SUPFAM" id="SSF53328">
    <property type="entry name" value="Formyltransferase"/>
    <property type="match status" value="1"/>
</dbReference>
<dbReference type="InterPro" id="IPR036477">
    <property type="entry name" value="Formyl_transf_N_sf"/>
</dbReference>
<sequence length="68" mass="7335">MKAVIFAYHDMGCQGVQAVLDAGYEIAAIFTHADNPAENTFFGSVSRLAAELGIPVYAPDNVNHPIWV</sequence>
<reference evidence="1 2" key="1">
    <citation type="submission" date="2018-03" db="EMBL/GenBank/DDBJ databases">
        <title>Non-Typhoidal Salmonella genome sequencing and assembly.</title>
        <authorList>
            <person name="Matchawe C."/>
        </authorList>
    </citation>
    <scope>NUCLEOTIDE SEQUENCE [LARGE SCALE GENOMIC DNA]</scope>
    <source>
        <strain evidence="1 2">22sa</strain>
    </source>
</reference>
<protein>
    <submittedName>
        <fullName evidence="1">Bifunctional UDP-glucuronic acid oxidase/UDP-4-amino-4-deoxy-L-arabinose formyltransferase</fullName>
    </submittedName>
</protein>
<proteinExistence type="predicted"/>
<organism evidence="1 2">
    <name type="scientific">Salmonella enterica subsp. enterica serovar Poona</name>
    <dbReference type="NCBI Taxonomy" id="436295"/>
    <lineage>
        <taxon>Bacteria</taxon>
        <taxon>Pseudomonadati</taxon>
        <taxon>Pseudomonadota</taxon>
        <taxon>Gammaproteobacteria</taxon>
        <taxon>Enterobacterales</taxon>
        <taxon>Enterobacteriaceae</taxon>
        <taxon>Salmonella</taxon>
    </lineage>
</organism>
<keyword evidence="2" id="KW-1185">Reference proteome</keyword>
<comment type="caution">
    <text evidence="1">The sequence shown here is derived from an EMBL/GenBank/DDBJ whole genome shotgun (WGS) entry which is preliminary data.</text>
</comment>
<name>A0A4Z0L1H7_SALET</name>